<dbReference type="PANTHER" id="PTHR48047">
    <property type="entry name" value="GLYCOSYLTRANSFERASE"/>
    <property type="match status" value="1"/>
</dbReference>
<evidence type="ECO:0000256" key="3">
    <source>
        <dbReference type="ARBA" id="ARBA00022679"/>
    </source>
</evidence>
<name>A0A8K0DUH9_9ROSA</name>
<dbReference type="PANTHER" id="PTHR48047:SF135">
    <property type="entry name" value="GLYCOSYLTRANSFERASE"/>
    <property type="match status" value="1"/>
</dbReference>
<evidence type="ECO:0000313" key="4">
    <source>
        <dbReference type="EMBL" id="KAF3435443.1"/>
    </source>
</evidence>
<dbReference type="EMBL" id="VOIH02000010">
    <property type="protein sequence ID" value="KAF3435443.1"/>
    <property type="molecule type" value="Genomic_DNA"/>
</dbReference>
<reference evidence="4" key="1">
    <citation type="submission" date="2020-03" db="EMBL/GenBank/DDBJ databases">
        <title>A high-quality chromosome-level genome assembly of a woody plant with both climbing and erect habits, Rhamnella rubrinervis.</title>
        <authorList>
            <person name="Lu Z."/>
            <person name="Yang Y."/>
            <person name="Zhu X."/>
            <person name="Sun Y."/>
        </authorList>
    </citation>
    <scope>NUCLEOTIDE SEQUENCE</scope>
    <source>
        <strain evidence="4">BYM</strain>
        <tissue evidence="4">Leaf</tissue>
    </source>
</reference>
<keyword evidence="2" id="KW-0328">Glycosyltransferase</keyword>
<keyword evidence="5" id="KW-1185">Reference proteome</keyword>
<dbReference type="CDD" id="cd03784">
    <property type="entry name" value="GT1_Gtf-like"/>
    <property type="match status" value="1"/>
</dbReference>
<evidence type="ECO:0000256" key="1">
    <source>
        <dbReference type="ARBA" id="ARBA00009995"/>
    </source>
</evidence>
<proteinExistence type="inferred from homology"/>
<dbReference type="OrthoDB" id="1480661at2759"/>
<sequence>MENKNHDHQLHIFFFPFMAQGHIIPTTEMAKLFASRGCKSTIITTAYHANLLSKTIQNSSQMINVLTFKFPSSENELPEGCESLHMAASPDLVQKFCKATTMLGPQLDLLLKRHRPDCLVADMLFTWSSDVAGRYGIPRLIFHGTCYFSLCASLCVHRYAPHKNVSSDSDPFLLPNLPGDFEFTRNQLAYYERNHEETEVGKVYNASKEIEGRSYGVLVNSFYELEPVYADHYRKVLGVKARHIGPLFLHNKLLAEDNANKGIKMEHECLKWLNSKKPSSVVYVCFGSLSDFNDAQLMEIALGLEASEQEFIWVVKKEKKQGIREKWLPEGVCAGVPMVTWPVSAEQFYNEKLVTKILGIGFGVGAQKWTRLVGDFVKREAIEKALSRVMLGEEAEEMRSKAKALKEMARRAVMEGGSSYLELDSFIEELEVHRMARVDDSSS</sequence>
<dbReference type="Gene3D" id="3.40.50.2000">
    <property type="entry name" value="Glycogen Phosphorylase B"/>
    <property type="match status" value="3"/>
</dbReference>
<dbReference type="SUPFAM" id="SSF53756">
    <property type="entry name" value="UDP-Glycosyltransferase/glycogen phosphorylase"/>
    <property type="match status" value="1"/>
</dbReference>
<accession>A0A8K0DUH9</accession>
<organism evidence="4 5">
    <name type="scientific">Rhamnella rubrinervis</name>
    <dbReference type="NCBI Taxonomy" id="2594499"/>
    <lineage>
        <taxon>Eukaryota</taxon>
        <taxon>Viridiplantae</taxon>
        <taxon>Streptophyta</taxon>
        <taxon>Embryophyta</taxon>
        <taxon>Tracheophyta</taxon>
        <taxon>Spermatophyta</taxon>
        <taxon>Magnoliopsida</taxon>
        <taxon>eudicotyledons</taxon>
        <taxon>Gunneridae</taxon>
        <taxon>Pentapetalae</taxon>
        <taxon>rosids</taxon>
        <taxon>fabids</taxon>
        <taxon>Rosales</taxon>
        <taxon>Rhamnaceae</taxon>
        <taxon>rhamnoid group</taxon>
        <taxon>Rhamneae</taxon>
        <taxon>Rhamnella</taxon>
    </lineage>
</organism>
<dbReference type="FunFam" id="3.40.50.2000:FF:000071">
    <property type="entry name" value="Glycosyltransferase"/>
    <property type="match status" value="1"/>
</dbReference>
<evidence type="ECO:0000256" key="2">
    <source>
        <dbReference type="ARBA" id="ARBA00022676"/>
    </source>
</evidence>
<dbReference type="Proteomes" id="UP000796880">
    <property type="component" value="Unassembled WGS sequence"/>
</dbReference>
<keyword evidence="3" id="KW-0808">Transferase</keyword>
<dbReference type="AlphaFoldDB" id="A0A8K0DUH9"/>
<dbReference type="InterPro" id="IPR002213">
    <property type="entry name" value="UDP_glucos_trans"/>
</dbReference>
<protein>
    <submittedName>
        <fullName evidence="4">Uncharacterized protein</fullName>
    </submittedName>
</protein>
<comment type="caution">
    <text evidence="4">The sequence shown here is derived from an EMBL/GenBank/DDBJ whole genome shotgun (WGS) entry which is preliminary data.</text>
</comment>
<comment type="similarity">
    <text evidence="1">Belongs to the UDP-glycosyltransferase family.</text>
</comment>
<evidence type="ECO:0000313" key="5">
    <source>
        <dbReference type="Proteomes" id="UP000796880"/>
    </source>
</evidence>
<dbReference type="GO" id="GO:0035251">
    <property type="term" value="F:UDP-glucosyltransferase activity"/>
    <property type="evidence" value="ECO:0007669"/>
    <property type="project" value="TreeGrafter"/>
</dbReference>
<gene>
    <name evidence="4" type="ORF">FNV43_RR22532</name>
</gene>